<dbReference type="SUPFAM" id="SSF141868">
    <property type="entry name" value="EAL domain-like"/>
    <property type="match status" value="1"/>
</dbReference>
<dbReference type="InterPro" id="IPR001789">
    <property type="entry name" value="Sig_transdc_resp-reg_receiver"/>
</dbReference>
<gene>
    <name evidence="4" type="ORF">DZC73_26120</name>
</gene>
<comment type="caution">
    <text evidence="4">The sequence shown here is derived from an EMBL/GenBank/DDBJ whole genome shotgun (WGS) entry which is preliminary data.</text>
</comment>
<proteinExistence type="predicted"/>
<dbReference type="InterPro" id="IPR001633">
    <property type="entry name" value="EAL_dom"/>
</dbReference>
<dbReference type="Pfam" id="PF00563">
    <property type="entry name" value="EAL"/>
    <property type="match status" value="1"/>
</dbReference>
<dbReference type="SMART" id="SM00052">
    <property type="entry name" value="EAL"/>
    <property type="match status" value="1"/>
</dbReference>
<dbReference type="InterPro" id="IPR050706">
    <property type="entry name" value="Cyclic-di-GMP_PDE-like"/>
</dbReference>
<accession>A0A3N7HIQ1</accession>
<dbReference type="InterPro" id="IPR035919">
    <property type="entry name" value="EAL_sf"/>
</dbReference>
<dbReference type="EMBL" id="QUSW01000009">
    <property type="protein sequence ID" value="RQP21917.1"/>
    <property type="molecule type" value="Genomic_DNA"/>
</dbReference>
<comment type="caution">
    <text evidence="1">Lacks conserved residue(s) required for the propagation of feature annotation.</text>
</comment>
<evidence type="ECO:0000259" key="3">
    <source>
        <dbReference type="PROSITE" id="PS50883"/>
    </source>
</evidence>
<feature type="domain" description="Response regulatory" evidence="2">
    <location>
        <begin position="7"/>
        <end position="129"/>
    </location>
</feature>
<dbReference type="PROSITE" id="PS50883">
    <property type="entry name" value="EAL"/>
    <property type="match status" value="1"/>
</dbReference>
<dbReference type="SUPFAM" id="SSF52172">
    <property type="entry name" value="CheY-like"/>
    <property type="match status" value="1"/>
</dbReference>
<dbReference type="PANTHER" id="PTHR33121">
    <property type="entry name" value="CYCLIC DI-GMP PHOSPHODIESTERASE PDEF"/>
    <property type="match status" value="1"/>
</dbReference>
<dbReference type="PANTHER" id="PTHR33121:SF70">
    <property type="entry name" value="SIGNALING PROTEIN YKOW"/>
    <property type="match status" value="1"/>
</dbReference>
<evidence type="ECO:0000256" key="1">
    <source>
        <dbReference type="PROSITE-ProRule" id="PRU00169"/>
    </source>
</evidence>
<organism evidence="4 5">
    <name type="scientific">Piscinibacter terrae</name>
    <dbReference type="NCBI Taxonomy" id="2496871"/>
    <lineage>
        <taxon>Bacteria</taxon>
        <taxon>Pseudomonadati</taxon>
        <taxon>Pseudomonadota</taxon>
        <taxon>Betaproteobacteria</taxon>
        <taxon>Burkholderiales</taxon>
        <taxon>Sphaerotilaceae</taxon>
        <taxon>Piscinibacter</taxon>
    </lineage>
</organism>
<sequence length="403" mass="43218">MRAAQRSAWVVIDDAHQAWTVGRALQDAGWNLSGIANGMKGARDLLRCVPHTPDVVVTGLRFQDGDGLQLVRLLGGLPAAPSIFIASHQQRAVIKAAVALAQASAVPVVGVAEQPVDAQAIAATLGRVEFKTPRRAAQPRPQELSVDEVRALMAQGAIAPWLQPKVRVDTCEVVGFEALMRAQDAEGRLITPDRLIGPLAAGGLLDQASMQMARQTIDFVGHCLSEGMAISASINISMQSLANFGFCQELVRAVDAIELDPSWITIEITESETMCDLAQVIENTARIRMLGFNLAIDDFGTAYSSFFQLSQIPFSELKIERAFVTGLGEDPARQAIVRACAQLGSSLGLQVVAEGVENASELAAVRQCGCSQVQGYLVSRPMPPQLAFDWLRQLDNVCVPLPA</sequence>
<dbReference type="GO" id="GO:0071111">
    <property type="term" value="F:cyclic-guanylate-specific phosphodiesterase activity"/>
    <property type="evidence" value="ECO:0007669"/>
    <property type="project" value="InterPro"/>
</dbReference>
<reference evidence="4 5" key="1">
    <citation type="submission" date="2018-08" db="EMBL/GenBank/DDBJ databases">
        <authorList>
            <person name="Khan S.A."/>
            <person name="Jeon C.O."/>
            <person name="Chun B.H."/>
            <person name="Jeong S.E."/>
        </authorList>
    </citation>
    <scope>NUCLEOTIDE SEQUENCE [LARGE SCALE GENOMIC DNA]</scope>
    <source>
        <strain evidence="4 5">S-16</strain>
    </source>
</reference>
<protein>
    <submittedName>
        <fullName evidence="4">EAL domain-containing protein</fullName>
    </submittedName>
</protein>
<dbReference type="InterPro" id="IPR011006">
    <property type="entry name" value="CheY-like_superfamily"/>
</dbReference>
<dbReference type="PROSITE" id="PS50110">
    <property type="entry name" value="RESPONSE_REGULATORY"/>
    <property type="match status" value="1"/>
</dbReference>
<dbReference type="AlphaFoldDB" id="A0A3N7HIQ1"/>
<dbReference type="GO" id="GO:0000160">
    <property type="term" value="P:phosphorelay signal transduction system"/>
    <property type="evidence" value="ECO:0007669"/>
    <property type="project" value="InterPro"/>
</dbReference>
<dbReference type="Proteomes" id="UP000267464">
    <property type="component" value="Unassembled WGS sequence"/>
</dbReference>
<reference evidence="4 5" key="2">
    <citation type="submission" date="2018-12" db="EMBL/GenBank/DDBJ databases">
        <title>Rhizobacter gummiphilus sp. nov., a rubber-degrading bacterium isolated from the soil of a botanical garden in Japan.</title>
        <authorList>
            <person name="Shunsuke S.S."/>
        </authorList>
    </citation>
    <scope>NUCLEOTIDE SEQUENCE [LARGE SCALE GENOMIC DNA]</scope>
    <source>
        <strain evidence="4 5">S-16</strain>
    </source>
</reference>
<dbReference type="Gene3D" id="3.40.50.2300">
    <property type="match status" value="1"/>
</dbReference>
<dbReference type="CDD" id="cd01948">
    <property type="entry name" value="EAL"/>
    <property type="match status" value="1"/>
</dbReference>
<name>A0A3N7HIQ1_9BURK</name>
<evidence type="ECO:0000313" key="5">
    <source>
        <dbReference type="Proteomes" id="UP000267464"/>
    </source>
</evidence>
<feature type="domain" description="EAL" evidence="3">
    <location>
        <begin position="142"/>
        <end position="395"/>
    </location>
</feature>
<keyword evidence="5" id="KW-1185">Reference proteome</keyword>
<evidence type="ECO:0000259" key="2">
    <source>
        <dbReference type="PROSITE" id="PS50110"/>
    </source>
</evidence>
<dbReference type="Gene3D" id="3.20.20.450">
    <property type="entry name" value="EAL domain"/>
    <property type="match status" value="1"/>
</dbReference>
<evidence type="ECO:0000313" key="4">
    <source>
        <dbReference type="EMBL" id="RQP21917.1"/>
    </source>
</evidence>
<dbReference type="RefSeq" id="WP_124543327.1">
    <property type="nucleotide sequence ID" value="NZ_QUSW01000009.1"/>
</dbReference>
<dbReference type="OrthoDB" id="9813903at2"/>